<feature type="domain" description="Ephrin RBD" evidence="15">
    <location>
        <begin position="25"/>
        <end position="160"/>
    </location>
</feature>
<organism evidence="16 17">
    <name type="scientific">Gasterosteus aculeatus aculeatus</name>
    <name type="common">three-spined stickleback</name>
    <dbReference type="NCBI Taxonomy" id="481459"/>
    <lineage>
        <taxon>Eukaryota</taxon>
        <taxon>Metazoa</taxon>
        <taxon>Chordata</taxon>
        <taxon>Craniata</taxon>
        <taxon>Vertebrata</taxon>
        <taxon>Euteleostomi</taxon>
        <taxon>Actinopterygii</taxon>
        <taxon>Neopterygii</taxon>
        <taxon>Teleostei</taxon>
        <taxon>Neoteleostei</taxon>
        <taxon>Acanthomorphata</taxon>
        <taxon>Eupercaria</taxon>
        <taxon>Perciformes</taxon>
        <taxon>Cottioidei</taxon>
        <taxon>Gasterosteales</taxon>
        <taxon>Gasterosteidae</taxon>
        <taxon>Gasterosteus</taxon>
    </lineage>
</organism>
<evidence type="ECO:0000256" key="7">
    <source>
        <dbReference type="ARBA" id="ARBA00023180"/>
    </source>
</evidence>
<accession>A0AAQ4PNX9</accession>
<evidence type="ECO:0000313" key="17">
    <source>
        <dbReference type="Proteomes" id="UP000007635"/>
    </source>
</evidence>
<dbReference type="GeneTree" id="ENSGT00940000162071"/>
<evidence type="ECO:0000256" key="2">
    <source>
        <dbReference type="ARBA" id="ARBA00022475"/>
    </source>
</evidence>
<dbReference type="InterPro" id="IPR019765">
    <property type="entry name" value="Ephrin_CS"/>
</dbReference>
<keyword evidence="17" id="KW-1185">Reference proteome</keyword>
<dbReference type="PROSITE" id="PS51551">
    <property type="entry name" value="EPHRIN_RBD_2"/>
    <property type="match status" value="1"/>
</dbReference>
<dbReference type="PANTHER" id="PTHR11304">
    <property type="entry name" value="EPHRIN"/>
    <property type="match status" value="1"/>
</dbReference>
<dbReference type="FunFam" id="2.60.40.420:FF:000057">
    <property type="entry name" value="Ephrin A4"/>
    <property type="match status" value="1"/>
</dbReference>
<evidence type="ECO:0000259" key="15">
    <source>
        <dbReference type="PROSITE" id="PS51551"/>
    </source>
</evidence>
<dbReference type="InterPro" id="IPR001799">
    <property type="entry name" value="Ephrin_RBD"/>
</dbReference>
<evidence type="ECO:0000256" key="1">
    <source>
        <dbReference type="ARBA" id="ARBA00004609"/>
    </source>
</evidence>
<evidence type="ECO:0000256" key="4">
    <source>
        <dbReference type="ARBA" id="ARBA00022729"/>
    </source>
</evidence>
<dbReference type="GO" id="GO:0098552">
    <property type="term" value="C:side of membrane"/>
    <property type="evidence" value="ECO:0007669"/>
    <property type="project" value="UniProtKB-KW"/>
</dbReference>
<dbReference type="SUPFAM" id="SSF49503">
    <property type="entry name" value="Cupredoxins"/>
    <property type="match status" value="1"/>
</dbReference>
<dbReference type="InterPro" id="IPR031328">
    <property type="entry name" value="Ephrin"/>
</dbReference>
<keyword evidence="5 13" id="KW-0472">Membrane</keyword>
<name>A0AAQ4PNX9_GASAC</name>
<dbReference type="Ensembl" id="ENSGACT00000053961.1">
    <property type="protein sequence ID" value="ENSGACP00000039541.1"/>
    <property type="gene ID" value="ENSGACG00000025986.1"/>
</dbReference>
<reference evidence="16 17" key="1">
    <citation type="journal article" date="2021" name="G3 (Bethesda)">
        <title>Improved contiguity of the threespine stickleback genome using long-read sequencing.</title>
        <authorList>
            <person name="Nath S."/>
            <person name="Shaw D.E."/>
            <person name="White M.A."/>
        </authorList>
    </citation>
    <scope>NUCLEOTIDE SEQUENCE [LARGE SCALE GENOMIC DNA]</scope>
    <source>
        <strain evidence="16 17">Lake Benthic</strain>
    </source>
</reference>
<comment type="subcellular location">
    <subcellularLocation>
        <location evidence="1">Cell membrane</location>
        <topology evidence="1">Lipid-anchor</topology>
        <topology evidence="1">GPI-anchor</topology>
    </subcellularLocation>
</comment>
<dbReference type="GO" id="GO:0005886">
    <property type="term" value="C:plasma membrane"/>
    <property type="evidence" value="ECO:0007669"/>
    <property type="project" value="UniProtKB-SubCell"/>
</dbReference>
<evidence type="ECO:0000256" key="9">
    <source>
        <dbReference type="ARBA" id="ARBA00056022"/>
    </source>
</evidence>
<evidence type="ECO:0000256" key="8">
    <source>
        <dbReference type="ARBA" id="ARBA00023288"/>
    </source>
</evidence>
<evidence type="ECO:0000313" key="16">
    <source>
        <dbReference type="Ensembl" id="ENSGACP00000039541.1"/>
    </source>
</evidence>
<keyword evidence="2" id="KW-1003">Cell membrane</keyword>
<reference evidence="16" key="3">
    <citation type="submission" date="2025-09" db="UniProtKB">
        <authorList>
            <consortium name="Ensembl"/>
        </authorList>
    </citation>
    <scope>IDENTIFICATION</scope>
</reference>
<evidence type="ECO:0000256" key="10">
    <source>
        <dbReference type="ARBA" id="ARBA00069523"/>
    </source>
</evidence>
<dbReference type="Proteomes" id="UP000007635">
    <property type="component" value="Chromosome XX"/>
</dbReference>
<dbReference type="PROSITE" id="PS01299">
    <property type="entry name" value="EPHRIN_RBD_1"/>
    <property type="match status" value="1"/>
</dbReference>
<dbReference type="CDD" id="cd10425">
    <property type="entry name" value="Ephrin-A_Ectodomain"/>
    <property type="match status" value="1"/>
</dbReference>
<reference evidence="16" key="2">
    <citation type="submission" date="2025-08" db="UniProtKB">
        <authorList>
            <consortium name="Ensembl"/>
        </authorList>
    </citation>
    <scope>IDENTIFICATION</scope>
</reference>
<keyword evidence="8" id="KW-0449">Lipoprotein</keyword>
<proteinExistence type="inferred from homology"/>
<sequence>MGTPGALPVWKAAIFLFNLISAAVAKRHVVYWNSTNARLTAGDLSVQVNLNDYLDIYCPHYSAEGAQGPGQPETLALYLVGEASFRGCVETRGAIKRWECNTPHAAFGPVRFSEKIQRFTPFSLGFEFLPGRHYYYSSLPADEGPPLPCMKLRVTVCCEPMISFPISIKEAKFISRILHRLQPCETTSAPLSSPRWLLTLIGLGFFFVVSPPPPPCLPRPPTLHLPVPV</sequence>
<feature type="chain" id="PRO_5042935141" description="Ephrin-A4" evidence="14">
    <location>
        <begin position="26"/>
        <end position="229"/>
    </location>
</feature>
<evidence type="ECO:0000256" key="11">
    <source>
        <dbReference type="ARBA" id="ARBA00078735"/>
    </source>
</evidence>
<evidence type="ECO:0000256" key="6">
    <source>
        <dbReference type="ARBA" id="ARBA00023157"/>
    </source>
</evidence>
<dbReference type="Pfam" id="PF00812">
    <property type="entry name" value="Ephrin"/>
    <property type="match status" value="1"/>
</dbReference>
<dbReference type="Gene3D" id="2.60.40.420">
    <property type="entry name" value="Cupredoxins - blue copper proteins"/>
    <property type="match status" value="1"/>
</dbReference>
<evidence type="ECO:0000256" key="5">
    <source>
        <dbReference type="ARBA" id="ARBA00023136"/>
    </source>
</evidence>
<comment type="function">
    <text evidence="9">Cell surface GPI-bound ligand for Eph receptors, a family of receptor tyrosine kinases which are crucial for migration, repulsion and adhesion during neuronal, vascular and epithelial development. Binds promiscuously Eph receptors residing on adjacent cells, leading to contact-dependent bidirectional signaling into neighboring cells. May play a role in the interaction between activated B-lymphocytes and dendritic cells in tonsils.</text>
</comment>
<dbReference type="AlphaFoldDB" id="A0AAQ4PNX9"/>
<evidence type="ECO:0000256" key="3">
    <source>
        <dbReference type="ARBA" id="ARBA00022622"/>
    </source>
</evidence>
<dbReference type="GO" id="GO:0048013">
    <property type="term" value="P:ephrin receptor signaling pathway"/>
    <property type="evidence" value="ECO:0007669"/>
    <property type="project" value="InterPro"/>
</dbReference>
<dbReference type="PANTHER" id="PTHR11304:SF42">
    <property type="entry name" value="EPHRIN-A4"/>
    <property type="match status" value="1"/>
</dbReference>
<dbReference type="GO" id="GO:0046875">
    <property type="term" value="F:ephrin receptor binding"/>
    <property type="evidence" value="ECO:0007669"/>
    <property type="project" value="InterPro"/>
</dbReference>
<evidence type="ECO:0000256" key="13">
    <source>
        <dbReference type="RuleBase" id="RU004375"/>
    </source>
</evidence>
<keyword evidence="6" id="KW-1015">Disulfide bond</keyword>
<comment type="similarity">
    <text evidence="12 13">Belongs to the ephrin family.</text>
</comment>
<dbReference type="GO" id="GO:0007411">
    <property type="term" value="P:axon guidance"/>
    <property type="evidence" value="ECO:0007669"/>
    <property type="project" value="TreeGrafter"/>
</dbReference>
<keyword evidence="3" id="KW-0336">GPI-anchor</keyword>
<dbReference type="InterPro" id="IPR034252">
    <property type="entry name" value="Ephrin-A_Ecto"/>
</dbReference>
<evidence type="ECO:0000256" key="12">
    <source>
        <dbReference type="PROSITE-ProRule" id="PRU00884"/>
    </source>
</evidence>
<feature type="signal peptide" evidence="14">
    <location>
        <begin position="1"/>
        <end position="25"/>
    </location>
</feature>
<keyword evidence="7" id="KW-0325">Glycoprotein</keyword>
<dbReference type="PRINTS" id="PR01347">
    <property type="entry name" value="EPHRIN"/>
</dbReference>
<evidence type="ECO:0000256" key="14">
    <source>
        <dbReference type="SAM" id="SignalP"/>
    </source>
</evidence>
<protein>
    <recommendedName>
        <fullName evidence="10">Ephrin-A4</fullName>
    </recommendedName>
    <alternativeName>
        <fullName evidence="11">EPH-related receptor tyrosine kinase ligand 4</fullName>
    </alternativeName>
</protein>
<dbReference type="InterPro" id="IPR008972">
    <property type="entry name" value="Cupredoxin"/>
</dbReference>
<comment type="caution">
    <text evidence="12">Lacks conserved residue(s) required for the propagation of feature annotation.</text>
</comment>
<keyword evidence="4 14" id="KW-0732">Signal</keyword>